<dbReference type="PANTHER" id="PTHR34406:SF1">
    <property type="entry name" value="PROTEIN YCEI"/>
    <property type="match status" value="1"/>
</dbReference>
<protein>
    <submittedName>
        <fullName evidence="2">Polyisoprenoid-binding protein YceI</fullName>
    </submittedName>
</protein>
<dbReference type="SUPFAM" id="SSF101874">
    <property type="entry name" value="YceI-like"/>
    <property type="match status" value="1"/>
</dbReference>
<dbReference type="Pfam" id="PF04264">
    <property type="entry name" value="YceI"/>
    <property type="match status" value="1"/>
</dbReference>
<dbReference type="RefSeq" id="WP_184622351.1">
    <property type="nucleotide sequence ID" value="NZ_JACHCC010000001.1"/>
</dbReference>
<name>A0A7X0MGR5_9SPHI</name>
<evidence type="ECO:0000313" key="3">
    <source>
        <dbReference type="Proteomes" id="UP000521017"/>
    </source>
</evidence>
<reference evidence="2 3" key="1">
    <citation type="submission" date="2020-08" db="EMBL/GenBank/DDBJ databases">
        <title>Genomic Encyclopedia of Type Strains, Phase IV (KMG-V): Genome sequencing to study the core and pangenomes of soil and plant-associated prokaryotes.</title>
        <authorList>
            <person name="Whitman W."/>
        </authorList>
    </citation>
    <scope>NUCLEOTIDE SEQUENCE [LARGE SCALE GENOMIC DNA]</scope>
    <source>
        <strain evidence="2 3">M2T3</strain>
    </source>
</reference>
<comment type="caution">
    <text evidence="2">The sequence shown here is derived from an EMBL/GenBank/DDBJ whole genome shotgun (WGS) entry which is preliminary data.</text>
</comment>
<dbReference type="Gene3D" id="2.40.128.110">
    <property type="entry name" value="Lipid/polyisoprenoid-binding, YceI-like"/>
    <property type="match status" value="1"/>
</dbReference>
<dbReference type="AlphaFoldDB" id="A0A7X0MGR5"/>
<dbReference type="InterPro" id="IPR007372">
    <property type="entry name" value="Lipid/polyisoprenoid-bd_YceI"/>
</dbReference>
<sequence length="177" mass="19560">METRNFEIENTKSNIDWTGRKVTGSHHGTISIQKGILNLNNGKLSGGKFVIDTTSIQILDVTDPATNAQFAGHLASEDFFNSKEFPEAVLVITAVAPDSDNTTHIDADLTIKDISHPVKFNAQIDYADDTVTATGKIVIDRTKYGMKFRSGNFFKDLGDTMIYNEFDLNVKITAKKL</sequence>
<evidence type="ECO:0000259" key="1">
    <source>
        <dbReference type="SMART" id="SM00867"/>
    </source>
</evidence>
<gene>
    <name evidence="2" type="ORF">HDF25_000473</name>
</gene>
<organism evidence="2 3">
    <name type="scientific">Pedobacter cryoconitis</name>
    <dbReference type="NCBI Taxonomy" id="188932"/>
    <lineage>
        <taxon>Bacteria</taxon>
        <taxon>Pseudomonadati</taxon>
        <taxon>Bacteroidota</taxon>
        <taxon>Sphingobacteriia</taxon>
        <taxon>Sphingobacteriales</taxon>
        <taxon>Sphingobacteriaceae</taxon>
        <taxon>Pedobacter</taxon>
    </lineage>
</organism>
<dbReference type="PANTHER" id="PTHR34406">
    <property type="entry name" value="PROTEIN YCEI"/>
    <property type="match status" value="1"/>
</dbReference>
<dbReference type="EMBL" id="JACHCC010000001">
    <property type="protein sequence ID" value="MBB6498349.1"/>
    <property type="molecule type" value="Genomic_DNA"/>
</dbReference>
<accession>A0A7X0MGR5</accession>
<dbReference type="InterPro" id="IPR036761">
    <property type="entry name" value="TTHA0802/YceI-like_sf"/>
</dbReference>
<dbReference type="SMART" id="SM00867">
    <property type="entry name" value="YceI"/>
    <property type="match status" value="1"/>
</dbReference>
<dbReference type="Proteomes" id="UP000521017">
    <property type="component" value="Unassembled WGS sequence"/>
</dbReference>
<evidence type="ECO:0000313" key="2">
    <source>
        <dbReference type="EMBL" id="MBB6498349.1"/>
    </source>
</evidence>
<feature type="domain" description="Lipid/polyisoprenoid-binding YceI-like" evidence="1">
    <location>
        <begin position="5"/>
        <end position="175"/>
    </location>
</feature>
<proteinExistence type="predicted"/>